<proteinExistence type="predicted"/>
<evidence type="ECO:0000259" key="7">
    <source>
        <dbReference type="PROSITE" id="PS50118"/>
    </source>
</evidence>
<dbReference type="EMBL" id="VCGU01000459">
    <property type="protein sequence ID" value="TRY61454.1"/>
    <property type="molecule type" value="Genomic_DNA"/>
</dbReference>
<feature type="DNA-binding region" description="HMG box" evidence="5">
    <location>
        <begin position="1"/>
        <end position="65"/>
    </location>
</feature>
<evidence type="ECO:0000256" key="2">
    <source>
        <dbReference type="ARBA" id="ARBA00023125"/>
    </source>
</evidence>
<comment type="caution">
    <text evidence="8">The sequence shown here is derived from an EMBL/GenBank/DDBJ whole genome shotgun (WGS) entry which is preliminary data.</text>
</comment>
<keyword evidence="9" id="KW-1185">Reference proteome</keyword>
<feature type="compositionally biased region" description="Polar residues" evidence="6">
    <location>
        <begin position="153"/>
        <end position="167"/>
    </location>
</feature>
<evidence type="ECO:0000256" key="5">
    <source>
        <dbReference type="PROSITE-ProRule" id="PRU00267"/>
    </source>
</evidence>
<dbReference type="FunFam" id="1.10.30.10:FF:000003">
    <property type="entry name" value="Putative transcription factor SOX-6"/>
    <property type="match status" value="1"/>
</dbReference>
<name>A0A553N7N4_TIGCA</name>
<dbReference type="Pfam" id="PF00505">
    <property type="entry name" value="HMG_box"/>
    <property type="match status" value="1"/>
</dbReference>
<keyword evidence="3" id="KW-0804">Transcription</keyword>
<dbReference type="GO" id="GO:0007420">
    <property type="term" value="P:brain development"/>
    <property type="evidence" value="ECO:0007669"/>
    <property type="project" value="TreeGrafter"/>
</dbReference>
<feature type="compositionally biased region" description="Low complexity" evidence="6">
    <location>
        <begin position="87"/>
        <end position="97"/>
    </location>
</feature>
<dbReference type="AlphaFoldDB" id="A0A553N7N4"/>
<dbReference type="GO" id="GO:0001228">
    <property type="term" value="F:DNA-binding transcription activator activity, RNA polymerase II-specific"/>
    <property type="evidence" value="ECO:0007669"/>
    <property type="project" value="TreeGrafter"/>
</dbReference>
<dbReference type="GO" id="GO:0000978">
    <property type="term" value="F:RNA polymerase II cis-regulatory region sequence-specific DNA binding"/>
    <property type="evidence" value="ECO:0007669"/>
    <property type="project" value="TreeGrafter"/>
</dbReference>
<evidence type="ECO:0000256" key="4">
    <source>
        <dbReference type="ARBA" id="ARBA00023242"/>
    </source>
</evidence>
<keyword evidence="1" id="KW-0805">Transcription regulation</keyword>
<dbReference type="PANTHER" id="PTHR10270">
    <property type="entry name" value="SOX TRANSCRIPTION FACTOR"/>
    <property type="match status" value="1"/>
</dbReference>
<dbReference type="PANTHER" id="PTHR10270:SF323">
    <property type="entry name" value="TRANSCRIPTION FACTOR SOX-14-RELATED"/>
    <property type="match status" value="1"/>
</dbReference>
<feature type="region of interest" description="Disordered" evidence="6">
    <location>
        <begin position="255"/>
        <end position="301"/>
    </location>
</feature>
<keyword evidence="2 5" id="KW-0238">DNA-binding</keyword>
<feature type="region of interest" description="Disordered" evidence="6">
    <location>
        <begin position="62"/>
        <end position="97"/>
    </location>
</feature>
<dbReference type="InterPro" id="IPR050140">
    <property type="entry name" value="SRY-related_HMG-box_TF-like"/>
</dbReference>
<evidence type="ECO:0000256" key="1">
    <source>
        <dbReference type="ARBA" id="ARBA00023015"/>
    </source>
</evidence>
<reference evidence="8 9" key="1">
    <citation type="journal article" date="2018" name="Nat. Ecol. Evol.">
        <title>Genomic signatures of mitonuclear coevolution across populations of Tigriopus californicus.</title>
        <authorList>
            <person name="Barreto F.S."/>
            <person name="Watson E.T."/>
            <person name="Lima T.G."/>
            <person name="Willett C.S."/>
            <person name="Edmands S."/>
            <person name="Li W."/>
            <person name="Burton R.S."/>
        </authorList>
    </citation>
    <scope>NUCLEOTIDE SEQUENCE [LARGE SCALE GENOMIC DNA]</scope>
    <source>
        <strain evidence="8 9">San Diego</strain>
    </source>
</reference>
<feature type="region of interest" description="Disordered" evidence="6">
    <location>
        <begin position="183"/>
        <end position="210"/>
    </location>
</feature>
<dbReference type="Gene3D" id="1.10.30.10">
    <property type="entry name" value="High mobility group box domain"/>
    <property type="match status" value="1"/>
</dbReference>
<dbReference type="SMART" id="SM00398">
    <property type="entry name" value="HMG"/>
    <property type="match status" value="1"/>
</dbReference>
<protein>
    <recommendedName>
        <fullName evidence="7">HMG box domain-containing protein</fullName>
    </recommendedName>
</protein>
<evidence type="ECO:0000313" key="8">
    <source>
        <dbReference type="EMBL" id="TRY61454.1"/>
    </source>
</evidence>
<dbReference type="PROSITE" id="PS50118">
    <property type="entry name" value="HMG_BOX_2"/>
    <property type="match status" value="1"/>
</dbReference>
<evidence type="ECO:0000256" key="3">
    <source>
        <dbReference type="ARBA" id="ARBA00023163"/>
    </source>
</evidence>
<accession>A0A553N7N4</accession>
<dbReference type="Proteomes" id="UP000318571">
    <property type="component" value="Chromosome 8"/>
</dbReference>
<dbReference type="InterPro" id="IPR036910">
    <property type="entry name" value="HMG_box_dom_sf"/>
</dbReference>
<keyword evidence="4 5" id="KW-0539">Nucleus</keyword>
<sequence length="504" mass="53795">MNAFMVWSQLERRKIIEVTPDKHNAQISKELGRRWKLLPTEARQPYIDEAERLRILHQKEYPDYKYKPKKKPKGFSGPDSPSLAKANNNNNNNNNNYNTTNINCSSGSSNNTITTINGAVSIGSNSCSSNLSSNSGCSSNNNNNNNNFMELASPTSGNQNDNSCKSYNNQSLIRSTAAAYNHRVSSRPKISSSTTPPLLLPSKMKMSSEQKKLTANKLKLKLALTDRAALAAATTSVSMPIKEIASKKNLPLSPRALLPQTPAVPLQPAPPSSTSASASSPSSSSSASASSAPQQPERPLERKGILDLVKSSVPQAMEPSETAPKAESGPPPKLQVKPMVANGGGNTLGEIMAALVRQQQQQGAPENIIQNARLEDGDDSMDGVVEATVPESLSTLNTPPVIASFFAASESFYKPTSGDPKTAMILGQVLTDIDTLELFEGGDPDLGHRGVGRIDTWESGSSASSSTGSHFDFSCSTEDVSDMLSDIGVSAAAESDWVDNLIKI</sequence>
<feature type="region of interest" description="Disordered" evidence="6">
    <location>
        <begin position="315"/>
        <end position="338"/>
    </location>
</feature>
<evidence type="ECO:0000313" key="9">
    <source>
        <dbReference type="Proteomes" id="UP000318571"/>
    </source>
</evidence>
<feature type="compositionally biased region" description="Low complexity" evidence="6">
    <location>
        <begin position="191"/>
        <end position="205"/>
    </location>
</feature>
<dbReference type="GO" id="GO:0030182">
    <property type="term" value="P:neuron differentiation"/>
    <property type="evidence" value="ECO:0007669"/>
    <property type="project" value="TreeGrafter"/>
</dbReference>
<dbReference type="SUPFAM" id="SSF47095">
    <property type="entry name" value="HMG-box"/>
    <property type="match status" value="1"/>
</dbReference>
<dbReference type="GO" id="GO:0005634">
    <property type="term" value="C:nucleus"/>
    <property type="evidence" value="ECO:0007669"/>
    <property type="project" value="UniProtKB-UniRule"/>
</dbReference>
<organism evidence="8 9">
    <name type="scientific">Tigriopus californicus</name>
    <name type="common">Marine copepod</name>
    <dbReference type="NCBI Taxonomy" id="6832"/>
    <lineage>
        <taxon>Eukaryota</taxon>
        <taxon>Metazoa</taxon>
        <taxon>Ecdysozoa</taxon>
        <taxon>Arthropoda</taxon>
        <taxon>Crustacea</taxon>
        <taxon>Multicrustacea</taxon>
        <taxon>Hexanauplia</taxon>
        <taxon>Copepoda</taxon>
        <taxon>Harpacticoida</taxon>
        <taxon>Harpacticidae</taxon>
        <taxon>Tigriopus</taxon>
    </lineage>
</organism>
<gene>
    <name evidence="8" type="ORF">TCAL_09535</name>
</gene>
<evidence type="ECO:0000256" key="6">
    <source>
        <dbReference type="SAM" id="MobiDB-lite"/>
    </source>
</evidence>
<dbReference type="STRING" id="6832.A0A553N7N4"/>
<feature type="domain" description="HMG box" evidence="7">
    <location>
        <begin position="1"/>
        <end position="65"/>
    </location>
</feature>
<dbReference type="GO" id="GO:0000122">
    <property type="term" value="P:negative regulation of transcription by RNA polymerase II"/>
    <property type="evidence" value="ECO:0007669"/>
    <property type="project" value="TreeGrafter"/>
</dbReference>
<feature type="compositionally biased region" description="Low complexity" evidence="6">
    <location>
        <begin position="272"/>
        <end position="295"/>
    </location>
</feature>
<feature type="region of interest" description="Disordered" evidence="6">
    <location>
        <begin position="148"/>
        <end position="167"/>
    </location>
</feature>
<dbReference type="InterPro" id="IPR009071">
    <property type="entry name" value="HMG_box_dom"/>
</dbReference>